<keyword evidence="3 5" id="KW-0949">S-adenosyl-L-methionine</keyword>
<dbReference type="GO" id="GO:0008173">
    <property type="term" value="F:RNA methyltransferase activity"/>
    <property type="evidence" value="ECO:0007669"/>
    <property type="project" value="InterPro"/>
</dbReference>
<keyword evidence="4 5" id="KW-0694">RNA-binding</keyword>
<reference evidence="7 8" key="1">
    <citation type="submission" date="2018-10" db="EMBL/GenBank/DDBJ databases">
        <title>Complete genome sequence of Malassezia restricta CBS 7877.</title>
        <authorList>
            <person name="Morand S.C."/>
            <person name="Bertignac M."/>
            <person name="Iltis A."/>
            <person name="Kolder I."/>
            <person name="Pirovano W."/>
            <person name="Jourdain R."/>
            <person name="Clavaud C."/>
        </authorList>
    </citation>
    <scope>NUCLEOTIDE SEQUENCE [LARGE SCALE GENOMIC DNA]</scope>
    <source>
        <strain evidence="7 8">CBS 7877</strain>
    </source>
</reference>
<dbReference type="PANTHER" id="PTHR22807">
    <property type="entry name" value="NOP2 YEAST -RELATED NOL1/NOP2/FMU SUN DOMAIN-CONTAINING"/>
    <property type="match status" value="1"/>
</dbReference>
<dbReference type="Proteomes" id="UP000269793">
    <property type="component" value="Chromosome I"/>
</dbReference>
<dbReference type="STRING" id="425264.A0A3G2S0W3"/>
<evidence type="ECO:0000313" key="8">
    <source>
        <dbReference type="Proteomes" id="UP000269793"/>
    </source>
</evidence>
<evidence type="ECO:0000313" key="7">
    <source>
        <dbReference type="EMBL" id="AYO41149.1"/>
    </source>
</evidence>
<dbReference type="Pfam" id="PF21148">
    <property type="entry name" value="NSUN5_fdxn-like"/>
    <property type="match status" value="1"/>
</dbReference>
<keyword evidence="8" id="KW-1185">Reference proteome</keyword>
<dbReference type="InterPro" id="IPR001678">
    <property type="entry name" value="MeTrfase_RsmB-F_NOP2_dom"/>
</dbReference>
<dbReference type="PANTHER" id="PTHR22807:SF4">
    <property type="entry name" value="28S RRNA (CYTOSINE-C(5))-METHYLTRANSFERASE"/>
    <property type="match status" value="1"/>
</dbReference>
<dbReference type="GO" id="GO:0003723">
    <property type="term" value="F:RNA binding"/>
    <property type="evidence" value="ECO:0007669"/>
    <property type="project" value="UniProtKB-UniRule"/>
</dbReference>
<comment type="caution">
    <text evidence="5">Lacks conserved residue(s) required for the propagation of feature annotation.</text>
</comment>
<keyword evidence="2 5" id="KW-0808">Transferase</keyword>
<dbReference type="VEuPathDB" id="FungiDB:DNF11_0199"/>
<dbReference type="SUPFAM" id="SSF53335">
    <property type="entry name" value="S-adenosyl-L-methionine-dependent methyltransferases"/>
    <property type="match status" value="1"/>
</dbReference>
<dbReference type="PRINTS" id="PR02008">
    <property type="entry name" value="RCMTFAMILY"/>
</dbReference>
<dbReference type="GO" id="GO:0005730">
    <property type="term" value="C:nucleolus"/>
    <property type="evidence" value="ECO:0007669"/>
    <property type="project" value="TreeGrafter"/>
</dbReference>
<feature type="domain" description="SAM-dependent MTase RsmB/NOP-type" evidence="6">
    <location>
        <begin position="151"/>
        <end position="494"/>
    </location>
</feature>
<dbReference type="InterPro" id="IPR049561">
    <property type="entry name" value="NSUN5_7_fdxn-like"/>
</dbReference>
<dbReference type="PROSITE" id="PS51686">
    <property type="entry name" value="SAM_MT_RSMB_NOP"/>
    <property type="match status" value="1"/>
</dbReference>
<sequence>MADFYVRTARTMQDVLTHRGSVKAMSAGHGDKKDAKRIMALVVNTLSYRAALQHILKQVDLVKKEPKWFGSASPLNRTQGALPQPAPSMSDCVMLVMLHDLLFTSRGIQAAKAWPPRERMEKYKSQLHAELVRLQIRQGKKSVEELRSGAAERRVAARIPRWCRINTLQVTEQDALQQLQAAGFTRTESNTLEHVNAFCPSLHVAHVWAFHPRSTSKLMSLPLYKTGGLILQDLASCFPAAVLAPPDRDYAQIHALDATSAPGNKTSHLSALMQGQGTLVALERAPQRFKTLTQMLDKAGALATQHGNVYPQNTDFLTLDPQDESYAAIRYMLLDPSCSGSGIVNRLDYLTSHDDEQDNLEQVVPDAESSSVAEQTRLASLASLQQRMIRHAMTFPHLERFTYSTCSIHPEENEHVVMQVLASEEAQQGAWTLAPRAEVLPTWPERGQPEACGGDESVAQCLVRCTPGGTSECSASAVHRMASNGFFVCCFVRRTASRPAKRARHH</sequence>
<protein>
    <recommendedName>
        <fullName evidence="6">SAM-dependent MTase RsmB/NOP-type domain-containing protein</fullName>
    </recommendedName>
</protein>
<evidence type="ECO:0000259" key="6">
    <source>
        <dbReference type="PROSITE" id="PS51686"/>
    </source>
</evidence>
<evidence type="ECO:0000256" key="4">
    <source>
        <dbReference type="ARBA" id="ARBA00022884"/>
    </source>
</evidence>
<dbReference type="Gene3D" id="3.40.50.150">
    <property type="entry name" value="Vaccinia Virus protein VP39"/>
    <property type="match status" value="1"/>
</dbReference>
<evidence type="ECO:0000256" key="3">
    <source>
        <dbReference type="ARBA" id="ARBA00022691"/>
    </source>
</evidence>
<comment type="similarity">
    <text evidence="5">Belongs to the class I-like SAM-binding methyltransferase superfamily. RsmB/NOP family.</text>
</comment>
<dbReference type="InterPro" id="IPR029063">
    <property type="entry name" value="SAM-dependent_MTases_sf"/>
</dbReference>
<dbReference type="EMBL" id="CP033148">
    <property type="protein sequence ID" value="AYO41149.1"/>
    <property type="molecule type" value="Genomic_DNA"/>
</dbReference>
<accession>A0A3G2S0W3</accession>
<dbReference type="Pfam" id="PF21153">
    <property type="entry name" value="NSUN5_N"/>
    <property type="match status" value="1"/>
</dbReference>
<dbReference type="Gene3D" id="3.30.70.1170">
    <property type="entry name" value="Sun protein, domain 3"/>
    <property type="match status" value="1"/>
</dbReference>
<dbReference type="Pfam" id="PF01189">
    <property type="entry name" value="Methyltr_RsmB-F"/>
    <property type="match status" value="1"/>
</dbReference>
<dbReference type="InterPro" id="IPR048889">
    <property type="entry name" value="NSUN5_RCM1_N"/>
</dbReference>
<gene>
    <name evidence="7" type="ORF">DNF11_0199</name>
</gene>
<feature type="binding site" evidence="5">
    <location>
        <position position="335"/>
    </location>
    <ligand>
        <name>S-adenosyl-L-methionine</name>
        <dbReference type="ChEBI" id="CHEBI:59789"/>
    </ligand>
</feature>
<evidence type="ECO:0000256" key="1">
    <source>
        <dbReference type="ARBA" id="ARBA00022603"/>
    </source>
</evidence>
<feature type="binding site" evidence="5">
    <location>
        <position position="315"/>
    </location>
    <ligand>
        <name>S-adenosyl-L-methionine</name>
        <dbReference type="ChEBI" id="CHEBI:59789"/>
    </ligand>
</feature>
<keyword evidence="1 5" id="KW-0489">Methyltransferase</keyword>
<evidence type="ECO:0000256" key="2">
    <source>
        <dbReference type="ARBA" id="ARBA00022679"/>
    </source>
</evidence>
<evidence type="ECO:0000256" key="5">
    <source>
        <dbReference type="PROSITE-ProRule" id="PRU01023"/>
    </source>
</evidence>
<feature type="active site" description="Nucleophile" evidence="5">
    <location>
        <position position="406"/>
    </location>
</feature>
<dbReference type="AlphaFoldDB" id="A0A3G2S0W3"/>
<dbReference type="OrthoDB" id="435282at2759"/>
<feature type="binding site" evidence="5">
    <location>
        <position position="283"/>
    </location>
    <ligand>
        <name>S-adenosyl-L-methionine</name>
        <dbReference type="ChEBI" id="CHEBI:59789"/>
    </ligand>
</feature>
<name>A0A3G2S0W3_MALR7</name>
<proteinExistence type="inferred from homology"/>
<organism evidence="7 8">
    <name type="scientific">Malassezia restricta (strain ATCC 96810 / NBRC 103918 / CBS 7877)</name>
    <name type="common">Seborrheic dermatitis infection agent</name>
    <dbReference type="NCBI Taxonomy" id="425264"/>
    <lineage>
        <taxon>Eukaryota</taxon>
        <taxon>Fungi</taxon>
        <taxon>Dikarya</taxon>
        <taxon>Basidiomycota</taxon>
        <taxon>Ustilaginomycotina</taxon>
        <taxon>Malasseziomycetes</taxon>
        <taxon>Malasseziales</taxon>
        <taxon>Malasseziaceae</taxon>
        <taxon>Malassezia</taxon>
    </lineage>
</organism>
<dbReference type="GO" id="GO:0070475">
    <property type="term" value="P:rRNA base methylation"/>
    <property type="evidence" value="ECO:0007669"/>
    <property type="project" value="TreeGrafter"/>
</dbReference>
<dbReference type="InterPro" id="IPR049560">
    <property type="entry name" value="MeTrfase_RsmB-F_NOP2_cat"/>
</dbReference>
<dbReference type="InterPro" id="IPR023267">
    <property type="entry name" value="RCMT"/>
</dbReference>